<evidence type="ECO:0000313" key="3">
    <source>
        <dbReference type="Proteomes" id="UP001221686"/>
    </source>
</evidence>
<name>A0ABT5E9I5_9BACT</name>
<dbReference type="EMBL" id="JAQNDL010000003">
    <property type="protein sequence ID" value="MDC0722519.1"/>
    <property type="molecule type" value="Genomic_DNA"/>
</dbReference>
<keyword evidence="1" id="KW-1133">Transmembrane helix</keyword>
<keyword evidence="1" id="KW-0812">Transmembrane</keyword>
<keyword evidence="1" id="KW-0472">Membrane</keyword>
<proteinExistence type="predicted"/>
<keyword evidence="3" id="KW-1185">Reference proteome</keyword>
<feature type="transmembrane region" description="Helical" evidence="1">
    <location>
        <begin position="111"/>
        <end position="128"/>
    </location>
</feature>
<feature type="transmembrane region" description="Helical" evidence="1">
    <location>
        <begin position="36"/>
        <end position="56"/>
    </location>
</feature>
<evidence type="ECO:0000256" key="1">
    <source>
        <dbReference type="SAM" id="Phobius"/>
    </source>
</evidence>
<organism evidence="2 3">
    <name type="scientific">Nannocystis bainbridge</name>
    <dbReference type="NCBI Taxonomy" id="2995303"/>
    <lineage>
        <taxon>Bacteria</taxon>
        <taxon>Pseudomonadati</taxon>
        <taxon>Myxococcota</taxon>
        <taxon>Polyangia</taxon>
        <taxon>Nannocystales</taxon>
        <taxon>Nannocystaceae</taxon>
        <taxon>Nannocystis</taxon>
    </lineage>
</organism>
<dbReference type="RefSeq" id="WP_272091048.1">
    <property type="nucleotide sequence ID" value="NZ_JAQNDL010000003.1"/>
</dbReference>
<reference evidence="2 3" key="1">
    <citation type="submission" date="2022-11" db="EMBL/GenBank/DDBJ databases">
        <title>Minimal conservation of predation-associated metabolite biosynthetic gene clusters underscores biosynthetic potential of Myxococcota including descriptions for ten novel species: Archangium lansinium sp. nov., Myxococcus landrumus sp. nov., Nannocystis bai.</title>
        <authorList>
            <person name="Ahearne A."/>
            <person name="Stevens C."/>
            <person name="Dowd S."/>
        </authorList>
    </citation>
    <scope>NUCLEOTIDE SEQUENCE [LARGE SCALE GENOMIC DNA]</scope>
    <source>
        <strain evidence="2 3">BB15-2</strain>
    </source>
</reference>
<feature type="transmembrane region" description="Helical" evidence="1">
    <location>
        <begin position="12"/>
        <end position="30"/>
    </location>
</feature>
<dbReference type="Proteomes" id="UP001221686">
    <property type="component" value="Unassembled WGS sequence"/>
</dbReference>
<sequence length="160" mass="17493">MWFWNDWETQRLLMPFVLMSVPLFLLINGLQLWLRLGAWIPITMSLVVPYLTMGLVERYVRAQVRLRAPEAMADVRPIVARRVHAGPALALTAAVVSAALTLLVLLQASPVALGATAVCGLALVALTLRHGRSRVRSLAEANAGRGEIRSGEHEEPPRAG</sequence>
<accession>A0ABT5E9I5</accession>
<comment type="caution">
    <text evidence="2">The sequence shown here is derived from an EMBL/GenBank/DDBJ whole genome shotgun (WGS) entry which is preliminary data.</text>
</comment>
<feature type="transmembrane region" description="Helical" evidence="1">
    <location>
        <begin position="85"/>
        <end position="105"/>
    </location>
</feature>
<protein>
    <submittedName>
        <fullName evidence="2">Uncharacterized protein</fullName>
    </submittedName>
</protein>
<evidence type="ECO:0000313" key="2">
    <source>
        <dbReference type="EMBL" id="MDC0722519.1"/>
    </source>
</evidence>
<gene>
    <name evidence="2" type="ORF">POL25_36860</name>
</gene>